<dbReference type="VEuPathDB" id="CryptoDB:Vbra_21851"/>
<evidence type="ECO:0000256" key="1">
    <source>
        <dbReference type="SAM" id="MobiDB-lite"/>
    </source>
</evidence>
<sequence>MMNPPQNDRQNIHISRFSTAESATFVNNAPHGNGEQSSCEGRRAQPGWSDATHHTQRLCNGLGAAAAGVPTNAALPPSDFSHDLETKIMTNGAAGIAAEGDGTSQGHDGESGMCNGLADLPAGCYFHHAKKEWRVNYREPETNKRRMKTFSSKRYGWLNAREAARTFLLQYQDGQEGGSIPRDKQMGNRRPNGQFASTRSHFPSTDLLFEDDGQDSGEFAHGQLEDLESTKEMRESYPFPHHLFPGIGSKKRDVANGVKRTSQTGVNRVYWNKHNQSFAVAYYRGTERKFRYFRCWEGRQPTIEALMQSWDTAIGFLLMVNQRGMGVPHTLVSPPQDPDNMEDQPDSVQDDMADDLPTPGATDGRPKRSVRPPSKLRPTADESAGKTRATRGTKRSRETHELELPEERCAAAAMVVVDFQLMWVKGCVTNWLFHFFMALHRLASSEPSCKLPPCFHTSRVDNTLEELLHRVQQARTREELAPIADALSEDEMGSGGGPRGEGEFEKEEQNVLEKADALQAFLEEGEEG</sequence>
<dbReference type="EMBL" id="CDMY01000537">
    <property type="protein sequence ID" value="CEM21185.1"/>
    <property type="molecule type" value="Genomic_DNA"/>
</dbReference>
<evidence type="ECO:0000313" key="3">
    <source>
        <dbReference type="Proteomes" id="UP000041254"/>
    </source>
</evidence>
<name>A0A0G4G0X1_VITBC</name>
<feature type="region of interest" description="Disordered" evidence="1">
    <location>
        <begin position="173"/>
        <end position="207"/>
    </location>
</feature>
<feature type="region of interest" description="Disordered" evidence="1">
    <location>
        <begin position="328"/>
        <end position="401"/>
    </location>
</feature>
<proteinExistence type="predicted"/>
<protein>
    <submittedName>
        <fullName evidence="2">Uncharacterized protein</fullName>
    </submittedName>
</protein>
<organism evidence="2 3">
    <name type="scientific">Vitrella brassicaformis (strain CCMP3155)</name>
    <dbReference type="NCBI Taxonomy" id="1169540"/>
    <lineage>
        <taxon>Eukaryota</taxon>
        <taxon>Sar</taxon>
        <taxon>Alveolata</taxon>
        <taxon>Colpodellida</taxon>
        <taxon>Vitrellaceae</taxon>
        <taxon>Vitrella</taxon>
    </lineage>
</organism>
<keyword evidence="3" id="KW-1185">Reference proteome</keyword>
<dbReference type="InParanoid" id="A0A0G4G0X1"/>
<accession>A0A0G4G0X1</accession>
<feature type="compositionally biased region" description="Acidic residues" evidence="1">
    <location>
        <begin position="339"/>
        <end position="354"/>
    </location>
</feature>
<feature type="compositionally biased region" description="Polar residues" evidence="1">
    <location>
        <begin position="194"/>
        <end position="203"/>
    </location>
</feature>
<dbReference type="Proteomes" id="UP000041254">
    <property type="component" value="Unassembled WGS sequence"/>
</dbReference>
<reference evidence="2 3" key="1">
    <citation type="submission" date="2014-11" db="EMBL/GenBank/DDBJ databases">
        <authorList>
            <person name="Zhu J."/>
            <person name="Qi W."/>
            <person name="Song R."/>
        </authorList>
    </citation>
    <scope>NUCLEOTIDE SEQUENCE [LARGE SCALE GENOMIC DNA]</scope>
</reference>
<feature type="compositionally biased region" description="Basic and acidic residues" evidence="1">
    <location>
        <begin position="500"/>
        <end position="510"/>
    </location>
</feature>
<gene>
    <name evidence="2" type="ORF">Vbra_21851</name>
</gene>
<evidence type="ECO:0000313" key="2">
    <source>
        <dbReference type="EMBL" id="CEM21185.1"/>
    </source>
</evidence>
<dbReference type="Gene3D" id="1.20.5.2050">
    <property type="match status" value="1"/>
</dbReference>
<dbReference type="AlphaFoldDB" id="A0A0G4G0X1"/>
<feature type="region of interest" description="Disordered" evidence="1">
    <location>
        <begin position="25"/>
        <end position="51"/>
    </location>
</feature>
<feature type="region of interest" description="Disordered" evidence="1">
    <location>
        <begin position="483"/>
        <end position="510"/>
    </location>
</feature>